<organism evidence="2 3">
    <name type="scientific">Talaromyces pinophilus</name>
    <name type="common">Penicillium pinophilum</name>
    <dbReference type="NCBI Taxonomy" id="128442"/>
    <lineage>
        <taxon>Eukaryota</taxon>
        <taxon>Fungi</taxon>
        <taxon>Dikarya</taxon>
        <taxon>Ascomycota</taxon>
        <taxon>Pezizomycotina</taxon>
        <taxon>Eurotiomycetes</taxon>
        <taxon>Eurotiomycetidae</taxon>
        <taxon>Eurotiales</taxon>
        <taxon>Trichocomaceae</taxon>
        <taxon>Talaromyces</taxon>
        <taxon>Talaromyces sect. Talaromyces</taxon>
    </lineage>
</organism>
<proteinExistence type="predicted"/>
<dbReference type="InterPro" id="IPR051807">
    <property type="entry name" value="Sec-metab_biosynth-assoc"/>
</dbReference>
<dbReference type="Proteomes" id="UP000053095">
    <property type="component" value="Unassembled WGS sequence"/>
</dbReference>
<accession>A0A510NW46</accession>
<reference evidence="3" key="1">
    <citation type="journal article" date="2015" name="Genome Announc.">
        <title>Draft genome sequence of Talaromyces cellulolyticus strain Y-94, a source of lignocellulosic biomass-degrading enzymes.</title>
        <authorList>
            <person name="Fujii T."/>
            <person name="Koike H."/>
            <person name="Sawayama S."/>
            <person name="Yano S."/>
            <person name="Inoue H."/>
        </authorList>
    </citation>
    <scope>NUCLEOTIDE SEQUENCE [LARGE SCALE GENOMIC DNA]</scope>
    <source>
        <strain evidence="3">Y-94</strain>
    </source>
</reference>
<dbReference type="EMBL" id="DF933814">
    <property type="protein sequence ID" value="GAM36476.1"/>
    <property type="molecule type" value="Genomic_DNA"/>
</dbReference>
<keyword evidence="3" id="KW-1185">Reference proteome</keyword>
<dbReference type="PANTHER" id="PTHR33606">
    <property type="entry name" value="PROTEIN YCII"/>
    <property type="match status" value="1"/>
</dbReference>
<evidence type="ECO:0000313" key="2">
    <source>
        <dbReference type="EMBL" id="GAM36476.1"/>
    </source>
</evidence>
<dbReference type="InterPro" id="IPR005545">
    <property type="entry name" value="YCII"/>
</dbReference>
<protein>
    <recommendedName>
        <fullName evidence="1">YCII-related domain-containing protein</fullName>
    </recommendedName>
</protein>
<gene>
    <name evidence="2" type="ORF">TCE0_018f05601</name>
</gene>
<dbReference type="PANTHER" id="PTHR33606:SF3">
    <property type="entry name" value="PROTEIN YCII"/>
    <property type="match status" value="1"/>
</dbReference>
<dbReference type="Gene3D" id="3.30.70.1060">
    <property type="entry name" value="Dimeric alpha+beta barrel"/>
    <property type="match status" value="1"/>
</dbReference>
<evidence type="ECO:0000259" key="1">
    <source>
        <dbReference type="Pfam" id="PF03795"/>
    </source>
</evidence>
<dbReference type="AlphaFoldDB" id="A0A510NW46"/>
<name>A0A510NW46_TALPI</name>
<dbReference type="InterPro" id="IPR011008">
    <property type="entry name" value="Dimeric_a/b-barrel"/>
</dbReference>
<evidence type="ECO:0000313" key="3">
    <source>
        <dbReference type="Proteomes" id="UP000053095"/>
    </source>
</evidence>
<sequence>MSTETQEPPKYEWLIVAPDYADVLEKRMAVRQSHFEGLQPGIKSGFWQMGGAFLSDVPKEGEPLKIIGSAMVALAATKEEVIERLKADVYNANGVWDLSKVQIYPFKWFR</sequence>
<feature type="domain" description="YCII-related" evidence="1">
    <location>
        <begin position="13"/>
        <end position="106"/>
    </location>
</feature>
<dbReference type="Pfam" id="PF03795">
    <property type="entry name" value="YCII"/>
    <property type="match status" value="1"/>
</dbReference>
<dbReference type="SUPFAM" id="SSF54909">
    <property type="entry name" value="Dimeric alpha+beta barrel"/>
    <property type="match status" value="1"/>
</dbReference>